<dbReference type="Gene3D" id="3.30.450.20">
    <property type="entry name" value="PAS domain"/>
    <property type="match status" value="1"/>
</dbReference>
<dbReference type="KEGG" id="gfe:Gferi_04925"/>
<dbReference type="InterPro" id="IPR003594">
    <property type="entry name" value="HATPase_dom"/>
</dbReference>
<dbReference type="NCBIfam" id="TIGR00229">
    <property type="entry name" value="sensory_box"/>
    <property type="match status" value="1"/>
</dbReference>
<dbReference type="GO" id="GO:0016020">
    <property type="term" value="C:membrane"/>
    <property type="evidence" value="ECO:0007669"/>
    <property type="project" value="InterPro"/>
</dbReference>
<evidence type="ECO:0000256" key="9">
    <source>
        <dbReference type="SAM" id="Phobius"/>
    </source>
</evidence>
<keyword evidence="9" id="KW-0472">Membrane</keyword>
<dbReference type="SMART" id="SM00387">
    <property type="entry name" value="HATPase_c"/>
    <property type="match status" value="1"/>
</dbReference>
<dbReference type="InterPro" id="IPR000014">
    <property type="entry name" value="PAS"/>
</dbReference>
<dbReference type="EC" id="2.7.13.3" evidence="2"/>
<keyword evidence="7" id="KW-0067">ATP-binding</keyword>
<dbReference type="Proteomes" id="UP000095743">
    <property type="component" value="Chromosome"/>
</dbReference>
<keyword evidence="3" id="KW-0597">Phosphoprotein</keyword>
<feature type="transmembrane region" description="Helical" evidence="9">
    <location>
        <begin position="6"/>
        <end position="28"/>
    </location>
</feature>
<keyword evidence="6" id="KW-0418">Kinase</keyword>
<keyword evidence="4" id="KW-0808">Transferase</keyword>
<evidence type="ECO:0000256" key="8">
    <source>
        <dbReference type="ARBA" id="ARBA00023012"/>
    </source>
</evidence>
<dbReference type="CDD" id="cd16917">
    <property type="entry name" value="HATPase_UhpB-NarQ-NarX-like"/>
    <property type="match status" value="1"/>
</dbReference>
<dbReference type="GO" id="GO:0046983">
    <property type="term" value="F:protein dimerization activity"/>
    <property type="evidence" value="ECO:0007669"/>
    <property type="project" value="InterPro"/>
</dbReference>
<dbReference type="InterPro" id="IPR036890">
    <property type="entry name" value="HATPase_C_sf"/>
</dbReference>
<dbReference type="AlphaFoldDB" id="A0A1D8GDH8"/>
<dbReference type="Pfam" id="PF02518">
    <property type="entry name" value="HATPase_c"/>
    <property type="match status" value="1"/>
</dbReference>
<dbReference type="PANTHER" id="PTHR24421">
    <property type="entry name" value="NITRATE/NITRITE SENSOR PROTEIN NARX-RELATED"/>
    <property type="match status" value="1"/>
</dbReference>
<dbReference type="InterPro" id="IPR013656">
    <property type="entry name" value="PAS_4"/>
</dbReference>
<dbReference type="GO" id="GO:0000155">
    <property type="term" value="F:phosphorelay sensor kinase activity"/>
    <property type="evidence" value="ECO:0007669"/>
    <property type="project" value="InterPro"/>
</dbReference>
<feature type="transmembrane region" description="Helical" evidence="9">
    <location>
        <begin position="35"/>
        <end position="55"/>
    </location>
</feature>
<dbReference type="PROSITE" id="PS50109">
    <property type="entry name" value="HIS_KIN"/>
    <property type="match status" value="1"/>
</dbReference>
<dbReference type="Gene3D" id="3.30.565.10">
    <property type="entry name" value="Histidine kinase-like ATPase, C-terminal domain"/>
    <property type="match status" value="1"/>
</dbReference>
<evidence type="ECO:0000259" key="11">
    <source>
        <dbReference type="PROSITE" id="PS50112"/>
    </source>
</evidence>
<feature type="transmembrane region" description="Helical" evidence="9">
    <location>
        <begin position="181"/>
        <end position="198"/>
    </location>
</feature>
<dbReference type="InterPro" id="IPR035965">
    <property type="entry name" value="PAS-like_dom_sf"/>
</dbReference>
<dbReference type="EMBL" id="CP017269">
    <property type="protein sequence ID" value="AOT68954.1"/>
    <property type="molecule type" value="Genomic_DNA"/>
</dbReference>
<dbReference type="PROSITE" id="PS50113">
    <property type="entry name" value="PAC"/>
    <property type="match status" value="1"/>
</dbReference>
<keyword evidence="5" id="KW-0547">Nucleotide-binding</keyword>
<dbReference type="RefSeq" id="WP_069974520.1">
    <property type="nucleotide sequence ID" value="NZ_CP017269.1"/>
</dbReference>
<dbReference type="SUPFAM" id="SSF55785">
    <property type="entry name" value="PYP-like sensor domain (PAS domain)"/>
    <property type="match status" value="1"/>
</dbReference>
<dbReference type="InterPro" id="IPR000700">
    <property type="entry name" value="PAS-assoc_C"/>
</dbReference>
<evidence type="ECO:0000313" key="13">
    <source>
        <dbReference type="EMBL" id="AOT68954.1"/>
    </source>
</evidence>
<evidence type="ECO:0000256" key="4">
    <source>
        <dbReference type="ARBA" id="ARBA00022679"/>
    </source>
</evidence>
<dbReference type="STRING" id="1424294.Gferi_04925"/>
<evidence type="ECO:0000259" key="12">
    <source>
        <dbReference type="PROSITE" id="PS50113"/>
    </source>
</evidence>
<evidence type="ECO:0000256" key="5">
    <source>
        <dbReference type="ARBA" id="ARBA00022741"/>
    </source>
</evidence>
<dbReference type="GO" id="GO:0005524">
    <property type="term" value="F:ATP binding"/>
    <property type="evidence" value="ECO:0007669"/>
    <property type="project" value="UniProtKB-KW"/>
</dbReference>
<accession>A0A1D8GDH8</accession>
<feature type="transmembrane region" description="Helical" evidence="9">
    <location>
        <begin position="145"/>
        <end position="169"/>
    </location>
</feature>
<dbReference type="Gene3D" id="1.20.5.1930">
    <property type="match status" value="1"/>
</dbReference>
<feature type="domain" description="PAS" evidence="11">
    <location>
        <begin position="242"/>
        <end position="271"/>
    </location>
</feature>
<name>A0A1D8GDH8_9FIRM</name>
<dbReference type="Pfam" id="PF16927">
    <property type="entry name" value="HisKA_7TM"/>
    <property type="match status" value="1"/>
</dbReference>
<dbReference type="PROSITE" id="PS50112">
    <property type="entry name" value="PAS"/>
    <property type="match status" value="1"/>
</dbReference>
<sequence>MEYQYIPYIWPLILSACITLSLGAYAMLRRRKAKGANSFILSMVVITIWSSANALEMAGTTFSTKLFWANVQYIAYCYSPVTLMFLCLEFTGYDRWIRNRKALWIAVIPTMIILLVWTDGLHGLIRYDMYMDYSGSFPVISKKYGPVFFVHAFYSQLLNILAWILLIKAVFFKNTVYRRQALSLLFGLSLIIIPNIMYISGLSPVKRFDITPLFFGPAGLIVSWGIFRYKLFDVIPVARATVIETMDAGIIVLDLQDRVLDINPAFERIVGCTASRATIKPVEEVCREIPELLRACKDRGISQTEFSIHTREKQRVYEVLLSPLADRKGNLIGRLAVIYEITEKKQVQQTFLEQQWALAVIEERERMARDMHDNLGQVLGFISLQAQGIKQELKNAGIDSVSAELEKLAHAAQSAHSDIREYIHTVRNAKHREKNFITALKKDLSSFEEQTGLNVRLEIPGELTMEEFRPNTRIHILNIVKEALNNIRKHADAHHTGIIFSLEKEQLCITIEDDGRGFDVNQQDNSIKGKFGLNIMRERAGEIGADIEISSAVGKGSRIVLRVPITEEG</sequence>
<dbReference type="InterPro" id="IPR011712">
    <property type="entry name" value="Sig_transdc_His_kin_sub3_dim/P"/>
</dbReference>
<dbReference type="OrthoDB" id="199946at2"/>
<dbReference type="Pfam" id="PF08448">
    <property type="entry name" value="PAS_4"/>
    <property type="match status" value="1"/>
</dbReference>
<dbReference type="PANTHER" id="PTHR24421:SF10">
    <property type="entry name" value="NITRATE_NITRITE SENSOR PROTEIN NARQ"/>
    <property type="match status" value="1"/>
</dbReference>
<feature type="transmembrane region" description="Helical" evidence="9">
    <location>
        <begin position="67"/>
        <end position="90"/>
    </location>
</feature>
<dbReference type="SUPFAM" id="SSF55874">
    <property type="entry name" value="ATPase domain of HSP90 chaperone/DNA topoisomerase II/histidine kinase"/>
    <property type="match status" value="1"/>
</dbReference>
<keyword evidence="14" id="KW-1185">Reference proteome</keyword>
<organism evidence="13 14">
    <name type="scientific">Geosporobacter ferrireducens</name>
    <dbReference type="NCBI Taxonomy" id="1424294"/>
    <lineage>
        <taxon>Bacteria</taxon>
        <taxon>Bacillati</taxon>
        <taxon>Bacillota</taxon>
        <taxon>Clostridia</taxon>
        <taxon>Peptostreptococcales</taxon>
        <taxon>Thermotaleaceae</taxon>
        <taxon>Geosporobacter</taxon>
    </lineage>
</organism>
<keyword evidence="9" id="KW-0812">Transmembrane</keyword>
<feature type="transmembrane region" description="Helical" evidence="9">
    <location>
        <begin position="102"/>
        <end position="125"/>
    </location>
</feature>
<proteinExistence type="predicted"/>
<reference evidence="13 14" key="1">
    <citation type="submission" date="2016-09" db="EMBL/GenBank/DDBJ databases">
        <title>Genomic analysis reveals versatility of anaerobic energy metabolism of Geosporobacter ferrireducens IRF9 of phylum Firmicutes.</title>
        <authorList>
            <person name="Kim S.-J."/>
        </authorList>
    </citation>
    <scope>NUCLEOTIDE SEQUENCE [LARGE SCALE GENOMIC DNA]</scope>
    <source>
        <strain evidence="13 14">IRF9</strain>
    </source>
</reference>
<evidence type="ECO:0000256" key="1">
    <source>
        <dbReference type="ARBA" id="ARBA00000085"/>
    </source>
</evidence>
<dbReference type="InterPro" id="IPR005467">
    <property type="entry name" value="His_kinase_dom"/>
</dbReference>
<feature type="domain" description="PAC" evidence="12">
    <location>
        <begin position="302"/>
        <end position="353"/>
    </location>
</feature>
<evidence type="ECO:0000256" key="6">
    <source>
        <dbReference type="ARBA" id="ARBA00022777"/>
    </source>
</evidence>
<dbReference type="CDD" id="cd00130">
    <property type="entry name" value="PAS"/>
    <property type="match status" value="1"/>
</dbReference>
<dbReference type="InterPro" id="IPR031621">
    <property type="entry name" value="HisKA_7TM"/>
</dbReference>
<evidence type="ECO:0000256" key="7">
    <source>
        <dbReference type="ARBA" id="ARBA00022840"/>
    </source>
</evidence>
<feature type="domain" description="Histidine kinase" evidence="10">
    <location>
        <begin position="366"/>
        <end position="567"/>
    </location>
</feature>
<evidence type="ECO:0000313" key="14">
    <source>
        <dbReference type="Proteomes" id="UP000095743"/>
    </source>
</evidence>
<dbReference type="Pfam" id="PF07730">
    <property type="entry name" value="HisKA_3"/>
    <property type="match status" value="1"/>
</dbReference>
<dbReference type="InterPro" id="IPR050482">
    <property type="entry name" value="Sensor_HK_TwoCompSys"/>
</dbReference>
<keyword evidence="9" id="KW-1133">Transmembrane helix</keyword>
<evidence type="ECO:0000256" key="3">
    <source>
        <dbReference type="ARBA" id="ARBA00022553"/>
    </source>
</evidence>
<protein>
    <recommendedName>
        <fullName evidence="2">histidine kinase</fullName>
        <ecNumber evidence="2">2.7.13.3</ecNumber>
    </recommendedName>
</protein>
<keyword evidence="8" id="KW-0902">Two-component regulatory system</keyword>
<evidence type="ECO:0000256" key="2">
    <source>
        <dbReference type="ARBA" id="ARBA00012438"/>
    </source>
</evidence>
<evidence type="ECO:0000259" key="10">
    <source>
        <dbReference type="PROSITE" id="PS50109"/>
    </source>
</evidence>
<gene>
    <name evidence="13" type="ORF">Gferi_04925</name>
</gene>
<comment type="catalytic activity">
    <reaction evidence="1">
        <text>ATP + protein L-histidine = ADP + protein N-phospho-L-histidine.</text>
        <dbReference type="EC" id="2.7.13.3"/>
    </reaction>
</comment>